<keyword evidence="4" id="KW-0560">Oxidoreductase</keyword>
<name>I2GX92_HENB6</name>
<reference evidence="7 8" key="1">
    <citation type="journal article" date="2011" name="Proc. Natl. Acad. Sci. U.S.A.">
        <title>Evolutionary erosion of yeast sex chromosomes by mating-type switching accidents.</title>
        <authorList>
            <person name="Gordon J.L."/>
            <person name="Armisen D."/>
            <person name="Proux-Wera E."/>
            <person name="Oheigeartaigh S.S."/>
            <person name="Byrne K.P."/>
            <person name="Wolfe K.H."/>
        </authorList>
    </citation>
    <scope>NUCLEOTIDE SEQUENCE [LARGE SCALE GENOMIC DNA]</scope>
    <source>
        <strain evidence="8">ATCC 34711 / CBS 6284 / DSM 70876 / NBRC 10599 / NRRL Y-10934 / UCD 77-7</strain>
    </source>
</reference>
<protein>
    <recommendedName>
        <fullName evidence="9">FAD-binding FR-type domain-containing protein</fullName>
    </recommendedName>
</protein>
<dbReference type="GO" id="GO:0007006">
    <property type="term" value="P:mitochondrial membrane organization"/>
    <property type="evidence" value="ECO:0007669"/>
    <property type="project" value="EnsemblFungi"/>
</dbReference>
<feature type="transmembrane region" description="Helical" evidence="6">
    <location>
        <begin position="46"/>
        <end position="63"/>
    </location>
</feature>
<evidence type="ECO:0000256" key="6">
    <source>
        <dbReference type="SAM" id="Phobius"/>
    </source>
</evidence>
<gene>
    <name evidence="7" type="primary">TBLA0A09600</name>
    <name evidence="7" type="ORF">TBLA_0A09600</name>
</gene>
<dbReference type="GO" id="GO:0005743">
    <property type="term" value="C:mitochondrial inner membrane"/>
    <property type="evidence" value="ECO:0007669"/>
    <property type="project" value="EnsemblFungi"/>
</dbReference>
<evidence type="ECO:0000256" key="4">
    <source>
        <dbReference type="ARBA" id="ARBA00023002"/>
    </source>
</evidence>
<dbReference type="PANTHER" id="PTHR19370:SF189">
    <property type="entry name" value="CYTOCHROME C MITOCHONDRIAL IMPORT FACTOR CYC2"/>
    <property type="match status" value="1"/>
</dbReference>
<evidence type="ECO:0000256" key="1">
    <source>
        <dbReference type="ARBA" id="ARBA00001974"/>
    </source>
</evidence>
<dbReference type="Proteomes" id="UP000002866">
    <property type="component" value="Chromosome 1"/>
</dbReference>
<evidence type="ECO:0000256" key="5">
    <source>
        <dbReference type="PIRSR" id="PIRSR601834-1"/>
    </source>
</evidence>
<proteinExistence type="predicted"/>
<keyword evidence="6" id="KW-0812">Transmembrane</keyword>
<dbReference type="eggNOG" id="KOG0534">
    <property type="taxonomic scope" value="Eukaryota"/>
</dbReference>
<dbReference type="STRING" id="1071380.I2GX92"/>
<dbReference type="AlphaFoldDB" id="I2GX92"/>
<keyword evidence="8" id="KW-1185">Reference proteome</keyword>
<dbReference type="InterPro" id="IPR001834">
    <property type="entry name" value="CBR-like"/>
</dbReference>
<dbReference type="RefSeq" id="XP_004178263.1">
    <property type="nucleotide sequence ID" value="XM_004178215.1"/>
</dbReference>
<dbReference type="GO" id="GO:0016491">
    <property type="term" value="F:oxidoreductase activity"/>
    <property type="evidence" value="ECO:0007669"/>
    <property type="project" value="UniProtKB-KW"/>
</dbReference>
<dbReference type="OrthoDB" id="432685at2759"/>
<dbReference type="Gene3D" id="2.40.30.10">
    <property type="entry name" value="Translation factors"/>
    <property type="match status" value="1"/>
</dbReference>
<dbReference type="OMA" id="VKQPEIM"/>
<dbReference type="SUPFAM" id="SSF63380">
    <property type="entry name" value="Riboflavin synthase domain-like"/>
    <property type="match status" value="1"/>
</dbReference>
<sequence>MLIKSGIASNILKSQAASKLVYRYGPFRSLRSDTLLNRKNTLNKKLFVFGGISLTIGALYNFYSAYESKRVLETPDLNPITFSKYAITYKESIDDTHFLLELTPIGLNSRDIWKEIRNSKIWSVEVKQPDIMVVRNYTPLPLYFNKKDQRLHQVPSVKHVEENKEFDTYNNSLMFYIKKYENGEVTRWLCEKPIDAIVEIRGPIIDLNVNEIVSDYSSKTGLIPSIQFITAGTGIVSALQLAFQDYKGFKINLVDVCNDIHELGPLKELTLQRSLNSSIFTLKNIETKNDLKLIHVPSTLAKLLDIPYQPQSRSNISTAVFSAVCGPEGFVSLVAGPKLGNTQGQIAGLLANIGWTSRNVYKMY</sequence>
<evidence type="ECO:0000313" key="7">
    <source>
        <dbReference type="EMBL" id="CCH58744.1"/>
    </source>
</evidence>
<dbReference type="FunCoup" id="I2GX92">
    <property type="interactions" value="43"/>
</dbReference>
<feature type="binding site" evidence="5">
    <location>
        <position position="185"/>
    </location>
    <ligand>
        <name>FAD</name>
        <dbReference type="ChEBI" id="CHEBI:57692"/>
    </ligand>
</feature>
<evidence type="ECO:0000256" key="3">
    <source>
        <dbReference type="ARBA" id="ARBA00022827"/>
    </source>
</evidence>
<evidence type="ECO:0008006" key="9">
    <source>
        <dbReference type="Google" id="ProtNLM"/>
    </source>
</evidence>
<dbReference type="PANTHER" id="PTHR19370">
    <property type="entry name" value="NADH-CYTOCHROME B5 REDUCTASE"/>
    <property type="match status" value="1"/>
</dbReference>
<dbReference type="EMBL" id="HE806316">
    <property type="protein sequence ID" value="CCH58744.1"/>
    <property type="molecule type" value="Genomic_DNA"/>
</dbReference>
<keyword evidence="6" id="KW-1133">Transmembrane helix</keyword>
<comment type="cofactor">
    <cofactor evidence="1 5">
        <name>FAD</name>
        <dbReference type="ChEBI" id="CHEBI:57692"/>
    </cofactor>
</comment>
<feature type="binding site" evidence="5">
    <location>
        <position position="178"/>
    </location>
    <ligand>
        <name>FAD</name>
        <dbReference type="ChEBI" id="CHEBI:57692"/>
    </ligand>
</feature>
<keyword evidence="6" id="KW-0472">Membrane</keyword>
<keyword evidence="3 5" id="KW-0274">FAD</keyword>
<dbReference type="KEGG" id="tbl:TBLA_0A09600"/>
<accession>I2GX92</accession>
<dbReference type="InParanoid" id="I2GX92"/>
<dbReference type="InterPro" id="IPR017938">
    <property type="entry name" value="Riboflavin_synthase-like_b-brl"/>
</dbReference>
<evidence type="ECO:0000313" key="8">
    <source>
        <dbReference type="Proteomes" id="UP000002866"/>
    </source>
</evidence>
<evidence type="ECO:0000256" key="2">
    <source>
        <dbReference type="ARBA" id="ARBA00022630"/>
    </source>
</evidence>
<dbReference type="GeneID" id="14493451"/>
<keyword evidence="2 5" id="KW-0285">Flavoprotein</keyword>
<dbReference type="HOGENOM" id="CLU_003827_6_2_1"/>
<organism evidence="7 8">
    <name type="scientific">Henningerozyma blattae (strain ATCC 34711 / CBS 6284 / DSM 70876 / NBRC 10599 / NRRL Y-10934 / UCD 77-7)</name>
    <name type="common">Yeast</name>
    <name type="synonym">Tetrapisispora blattae</name>
    <dbReference type="NCBI Taxonomy" id="1071380"/>
    <lineage>
        <taxon>Eukaryota</taxon>
        <taxon>Fungi</taxon>
        <taxon>Dikarya</taxon>
        <taxon>Ascomycota</taxon>
        <taxon>Saccharomycotina</taxon>
        <taxon>Saccharomycetes</taxon>
        <taxon>Saccharomycetales</taxon>
        <taxon>Saccharomycetaceae</taxon>
        <taxon>Henningerozyma</taxon>
    </lineage>
</organism>